<dbReference type="AlphaFoldDB" id="A0A0B8ZJY6"/>
<evidence type="ECO:0000313" key="3">
    <source>
        <dbReference type="EMBL" id="KHS46511.1"/>
    </source>
</evidence>
<keyword evidence="4" id="KW-1185">Reference proteome</keyword>
<feature type="signal peptide" evidence="2">
    <location>
        <begin position="1"/>
        <end position="21"/>
    </location>
</feature>
<name>A0A0B8ZJY6_9SPHN</name>
<organism evidence="3 4">
    <name type="scientific">Novosphingobium subterraneum</name>
    <dbReference type="NCBI Taxonomy" id="48936"/>
    <lineage>
        <taxon>Bacteria</taxon>
        <taxon>Pseudomonadati</taxon>
        <taxon>Pseudomonadota</taxon>
        <taxon>Alphaproteobacteria</taxon>
        <taxon>Sphingomonadales</taxon>
        <taxon>Sphingomonadaceae</taxon>
        <taxon>Novosphingobium</taxon>
    </lineage>
</organism>
<dbReference type="InterPro" id="IPR011990">
    <property type="entry name" value="TPR-like_helical_dom_sf"/>
</dbReference>
<gene>
    <name evidence="3" type="ORF">NJ75_02102</name>
</gene>
<evidence type="ECO:0000256" key="2">
    <source>
        <dbReference type="SAM" id="SignalP"/>
    </source>
</evidence>
<dbReference type="InterPro" id="IPR019734">
    <property type="entry name" value="TPR_rpt"/>
</dbReference>
<dbReference type="PATRIC" id="fig|48936.3.peg.2110"/>
<evidence type="ECO:0000256" key="1">
    <source>
        <dbReference type="PROSITE-ProRule" id="PRU00339"/>
    </source>
</evidence>
<comment type="caution">
    <text evidence="3">The sequence shown here is derived from an EMBL/GenBank/DDBJ whole genome shotgun (WGS) entry which is preliminary data.</text>
</comment>
<keyword evidence="1" id="KW-0802">TPR repeat</keyword>
<keyword evidence="2" id="KW-0732">Signal</keyword>
<reference evidence="3 4" key="1">
    <citation type="submission" date="2014-10" db="EMBL/GenBank/DDBJ databases">
        <title>Draft genome sequence of Novosphingobium subterraneum DSM 12447.</title>
        <authorList>
            <person name="Gan H.M."/>
            <person name="Gan H.Y."/>
            <person name="Savka M.A."/>
        </authorList>
    </citation>
    <scope>NUCLEOTIDE SEQUENCE [LARGE SCALE GENOMIC DNA]</scope>
    <source>
        <strain evidence="3 4">DSM 12447</strain>
    </source>
</reference>
<dbReference type="Proteomes" id="UP000031338">
    <property type="component" value="Unassembled WGS sequence"/>
</dbReference>
<dbReference type="RefSeq" id="WP_052242332.1">
    <property type="nucleotide sequence ID" value="NZ_JRVC01000009.1"/>
</dbReference>
<proteinExistence type="predicted"/>
<dbReference type="SMART" id="SM00028">
    <property type="entry name" value="TPR"/>
    <property type="match status" value="2"/>
</dbReference>
<accession>A0A0B8ZJY6</accession>
<feature type="repeat" description="TPR" evidence="1">
    <location>
        <begin position="178"/>
        <end position="211"/>
    </location>
</feature>
<sequence length="230" mass="25357">MPFRRTIIASAVCLIATPAAAADSMTDAQVEQLSSAIFNDIVAGKPASAIDKADELIAAFNVRQAKRAHACAESQEQAEALAKKNDAEVTMELTIVGPAWCDGYFYKGYALIDLGRGREALPWLQLAHDRAPLNAHYTNELAEWFKAQKDWKRSFGLFEEALRSAETAPDGQRALYKARALRGMGFNKIEMGQLDEAETLFNESLTYQPDSPAAANELKYIKQIRGEPNT</sequence>
<dbReference type="PROSITE" id="PS50005">
    <property type="entry name" value="TPR"/>
    <property type="match status" value="1"/>
</dbReference>
<dbReference type="Pfam" id="PF13424">
    <property type="entry name" value="TPR_12"/>
    <property type="match status" value="1"/>
</dbReference>
<feature type="chain" id="PRO_5002127072" evidence="2">
    <location>
        <begin position="22"/>
        <end position="230"/>
    </location>
</feature>
<protein>
    <submittedName>
        <fullName evidence="3">Diguanylate cyclase/phosphodiesterase</fullName>
    </submittedName>
</protein>
<dbReference type="Gene3D" id="1.25.40.10">
    <property type="entry name" value="Tetratricopeptide repeat domain"/>
    <property type="match status" value="1"/>
</dbReference>
<dbReference type="STRING" id="48936.NJ75_02102"/>
<evidence type="ECO:0000313" key="4">
    <source>
        <dbReference type="Proteomes" id="UP000031338"/>
    </source>
</evidence>
<dbReference type="EMBL" id="JRVC01000009">
    <property type="protein sequence ID" value="KHS46511.1"/>
    <property type="molecule type" value="Genomic_DNA"/>
</dbReference>
<dbReference type="SUPFAM" id="SSF48452">
    <property type="entry name" value="TPR-like"/>
    <property type="match status" value="1"/>
</dbReference>